<dbReference type="SMART" id="SM00043">
    <property type="entry name" value="CY"/>
    <property type="match status" value="1"/>
</dbReference>
<evidence type="ECO:0000256" key="4">
    <source>
        <dbReference type="RuleBase" id="RU362130"/>
    </source>
</evidence>
<dbReference type="InterPro" id="IPR018073">
    <property type="entry name" value="Prot_inh_cystat_CS"/>
</dbReference>
<evidence type="ECO:0000313" key="7">
    <source>
        <dbReference type="Proteomes" id="UP000541444"/>
    </source>
</evidence>
<evidence type="ECO:0000256" key="2">
    <source>
        <dbReference type="ARBA" id="ARBA00022690"/>
    </source>
</evidence>
<evidence type="ECO:0000313" key="6">
    <source>
        <dbReference type="EMBL" id="KAF6151868.1"/>
    </source>
</evidence>
<protein>
    <recommendedName>
        <fullName evidence="4">Cysteine proteinase inhibitor</fullName>
    </recommendedName>
</protein>
<evidence type="ECO:0000259" key="5">
    <source>
        <dbReference type="SMART" id="SM00043"/>
    </source>
</evidence>
<name>A0A7J7MAU1_9MAGN</name>
<dbReference type="PROSITE" id="PS00287">
    <property type="entry name" value="CYSTATIN"/>
    <property type="match status" value="1"/>
</dbReference>
<proteinExistence type="inferred from homology"/>
<dbReference type="AlphaFoldDB" id="A0A7J7MAU1"/>
<dbReference type="GO" id="GO:0004869">
    <property type="term" value="F:cysteine-type endopeptidase inhibitor activity"/>
    <property type="evidence" value="ECO:0007669"/>
    <property type="project" value="UniProtKB-KW"/>
</dbReference>
<dbReference type="InterPro" id="IPR046350">
    <property type="entry name" value="Cystatin_sf"/>
</dbReference>
<dbReference type="Pfam" id="PF16845">
    <property type="entry name" value="SQAPI"/>
    <property type="match status" value="1"/>
</dbReference>
<dbReference type="OrthoDB" id="1908104at2759"/>
<keyword evidence="7" id="KW-1185">Reference proteome</keyword>
<sequence length="96" mass="10685">MGSKLGGVRESGSTQNSIEIESLAKFAVDEHNKKENAVLEFAKVVKAKEQTVAGTLHHLTLEVIDAGTKKIYEAKVWVKSWENFKELQEFKHTGDA</sequence>
<organism evidence="6 7">
    <name type="scientific">Kingdonia uniflora</name>
    <dbReference type="NCBI Taxonomy" id="39325"/>
    <lineage>
        <taxon>Eukaryota</taxon>
        <taxon>Viridiplantae</taxon>
        <taxon>Streptophyta</taxon>
        <taxon>Embryophyta</taxon>
        <taxon>Tracheophyta</taxon>
        <taxon>Spermatophyta</taxon>
        <taxon>Magnoliopsida</taxon>
        <taxon>Ranunculales</taxon>
        <taxon>Circaeasteraceae</taxon>
        <taxon>Kingdonia</taxon>
    </lineage>
</organism>
<keyword evidence="2 4" id="KW-0646">Protease inhibitor</keyword>
<dbReference type="FunFam" id="3.10.450.10:FF:000011">
    <property type="entry name" value="Cysteine proteinase inhibitor"/>
    <property type="match status" value="1"/>
</dbReference>
<dbReference type="InterPro" id="IPR000010">
    <property type="entry name" value="Cystatin_dom"/>
</dbReference>
<evidence type="ECO:0000256" key="1">
    <source>
        <dbReference type="ARBA" id="ARBA00007233"/>
    </source>
</evidence>
<dbReference type="InterPro" id="IPR027214">
    <property type="entry name" value="Cystatin"/>
</dbReference>
<gene>
    <name evidence="6" type="ORF">GIB67_010442</name>
</gene>
<dbReference type="PANTHER" id="PTHR11413:SF103">
    <property type="entry name" value="CYSTEINE PROTEINASE INHIBITOR 12"/>
    <property type="match status" value="1"/>
</dbReference>
<dbReference type="GO" id="GO:0009409">
    <property type="term" value="P:response to cold"/>
    <property type="evidence" value="ECO:0007669"/>
    <property type="project" value="UniProtKB-ARBA"/>
</dbReference>
<accession>A0A7J7MAU1</accession>
<keyword evidence="3 4" id="KW-0789">Thiol protease inhibitor</keyword>
<dbReference type="EMBL" id="JACGCM010001659">
    <property type="protein sequence ID" value="KAF6151868.1"/>
    <property type="molecule type" value="Genomic_DNA"/>
</dbReference>
<dbReference type="GO" id="GO:0009414">
    <property type="term" value="P:response to water deprivation"/>
    <property type="evidence" value="ECO:0007669"/>
    <property type="project" value="UniProtKB-ARBA"/>
</dbReference>
<dbReference type="Proteomes" id="UP000541444">
    <property type="component" value="Unassembled WGS sequence"/>
</dbReference>
<comment type="caution">
    <text evidence="6">The sequence shown here is derived from an EMBL/GenBank/DDBJ whole genome shotgun (WGS) entry which is preliminary data.</text>
</comment>
<dbReference type="GO" id="GO:0006972">
    <property type="term" value="P:hyperosmotic response"/>
    <property type="evidence" value="ECO:0007669"/>
    <property type="project" value="UniProtKB-ARBA"/>
</dbReference>
<feature type="domain" description="Cystatin" evidence="5">
    <location>
        <begin position="3"/>
        <end position="93"/>
    </location>
</feature>
<dbReference type="PANTHER" id="PTHR11413">
    <property type="entry name" value="CYSTATIN FAMILY MEMBER"/>
    <property type="match status" value="1"/>
</dbReference>
<dbReference type="SUPFAM" id="SSF54403">
    <property type="entry name" value="Cystatin/monellin"/>
    <property type="match status" value="1"/>
</dbReference>
<reference evidence="6 7" key="1">
    <citation type="journal article" date="2020" name="IScience">
        <title>Genome Sequencing of the Endangered Kingdonia uniflora (Circaeasteraceae, Ranunculales) Reveals Potential Mechanisms of Evolutionary Specialization.</title>
        <authorList>
            <person name="Sun Y."/>
            <person name="Deng T."/>
            <person name="Zhang A."/>
            <person name="Moore M.J."/>
            <person name="Landis J.B."/>
            <person name="Lin N."/>
            <person name="Zhang H."/>
            <person name="Zhang X."/>
            <person name="Huang J."/>
            <person name="Zhang X."/>
            <person name="Sun H."/>
            <person name="Wang H."/>
        </authorList>
    </citation>
    <scope>NUCLEOTIDE SEQUENCE [LARGE SCALE GENOMIC DNA]</scope>
    <source>
        <strain evidence="6">TB1705</strain>
        <tissue evidence="6">Leaf</tissue>
    </source>
</reference>
<dbReference type="Gene3D" id="3.10.450.10">
    <property type="match status" value="1"/>
</dbReference>
<comment type="similarity">
    <text evidence="1 4">Belongs to the cystatin family. Phytocystatin subfamily.</text>
</comment>
<evidence type="ECO:0000256" key="3">
    <source>
        <dbReference type="ARBA" id="ARBA00022704"/>
    </source>
</evidence>
<dbReference type="CDD" id="cd00042">
    <property type="entry name" value="CY"/>
    <property type="match status" value="1"/>
</dbReference>